<protein>
    <recommendedName>
        <fullName evidence="1">C2H2-type domain-containing protein</fullName>
    </recommendedName>
</protein>
<sequence>MMCLFCSNLCTSVNQLITHIRFKHKNMNHFSCTLPGCFRQYQNLNMFKKHILSKHKNSSNGLTKLNSAQSENNNEVISTSSVHYDEKFEQNECFVMHQEENESCQHISSNFRSSVISFVCKLHSNTSLNRSVINQIITDVSELFSAGFVNLFREKINSLSQSASVHITEELEALFNQLENPFFALNTEYLRIKYFENSNRFIRPIAFKIGTLTDNLKKNDSVLLRTKDGEGTFVSMRETLKAFLELPGILDKIFDYMTFLTNDSSNTIQNLIQANYWKSFIANVKDKIVLPIIIYYDDLETSNPLGSHAGVYKIGAVYYTIPVIPAEYSSQLENIFLAQLFNSNDRVSFGNAAVFSKLIDELRELENIGINITHFGNNINIFFSLVLFVGDNLGVHSALGFHESFSSNNPCQFCIANKREIGNQLVESINSIRNKQNYEIDHVSHSNGIKELCVFHTLPNFHVTKNIACDIMHDIFEGVCRYDMAKIISKFIEDKFFTLNILNNRIRFFQYNIVNQRNTPPQIKLEHVKKGCIIMSSAEMLNFVRNFSLIIGDLIPEGNDVWELYLTLLKIVEMCLATSVRPKDAQLLKILVSEHHDLYINNFNERLKPKHHFLIHYPKILLEFGPLKNIWCMRYEGKHMEFKKHANIVSSKRNITYTLAFKNQLRMCSRFMSNTGFIDKISHGMEDNVPVTDLNDYTMFKNLLPLNIKGNCCVINWYEYQGVTYKPSHILCIAENDDITFHRIIFILLYENQNTLFICKSLSTEYCYHFHAHRIIKDLRKYIVCEIKDLLCIIPSCNVNMSNGEMFVSHFVV</sequence>
<evidence type="ECO:0000313" key="3">
    <source>
        <dbReference type="Proteomes" id="UP001329430"/>
    </source>
</evidence>
<dbReference type="EMBL" id="JAVRBK010000008">
    <property type="protein sequence ID" value="KAK5640418.1"/>
    <property type="molecule type" value="Genomic_DNA"/>
</dbReference>
<reference evidence="2 3" key="1">
    <citation type="journal article" date="2024" name="Insects">
        <title>An Improved Chromosome-Level Genome Assembly of the Firefly Pyrocoelia pectoralis.</title>
        <authorList>
            <person name="Fu X."/>
            <person name="Meyer-Rochow V.B."/>
            <person name="Ballantyne L."/>
            <person name="Zhu X."/>
        </authorList>
    </citation>
    <scope>NUCLEOTIDE SEQUENCE [LARGE SCALE GENOMIC DNA]</scope>
    <source>
        <strain evidence="2">XCY_ONT2</strain>
    </source>
</reference>
<dbReference type="Proteomes" id="UP001329430">
    <property type="component" value="Chromosome 8"/>
</dbReference>
<evidence type="ECO:0000313" key="2">
    <source>
        <dbReference type="EMBL" id="KAK5640418.1"/>
    </source>
</evidence>
<accession>A0AAN7ZIL1</accession>
<dbReference type="PANTHER" id="PTHR31912:SF34">
    <property type="entry name" value="NOTOCHORD-RELATED PROTEIN"/>
    <property type="match status" value="1"/>
</dbReference>
<evidence type="ECO:0000259" key="1">
    <source>
        <dbReference type="PROSITE" id="PS00028"/>
    </source>
</evidence>
<feature type="domain" description="C2H2-type" evidence="1">
    <location>
        <begin position="3"/>
        <end position="24"/>
    </location>
</feature>
<organism evidence="2 3">
    <name type="scientific">Pyrocoelia pectoralis</name>
    <dbReference type="NCBI Taxonomy" id="417401"/>
    <lineage>
        <taxon>Eukaryota</taxon>
        <taxon>Metazoa</taxon>
        <taxon>Ecdysozoa</taxon>
        <taxon>Arthropoda</taxon>
        <taxon>Hexapoda</taxon>
        <taxon>Insecta</taxon>
        <taxon>Pterygota</taxon>
        <taxon>Neoptera</taxon>
        <taxon>Endopterygota</taxon>
        <taxon>Coleoptera</taxon>
        <taxon>Polyphaga</taxon>
        <taxon>Elateriformia</taxon>
        <taxon>Elateroidea</taxon>
        <taxon>Lampyridae</taxon>
        <taxon>Lampyrinae</taxon>
        <taxon>Pyrocoelia</taxon>
    </lineage>
</organism>
<dbReference type="AlphaFoldDB" id="A0AAN7ZIL1"/>
<dbReference type="SMART" id="SM00355">
    <property type="entry name" value="ZnF_C2H2"/>
    <property type="match status" value="2"/>
</dbReference>
<comment type="caution">
    <text evidence="2">The sequence shown here is derived from an EMBL/GenBank/DDBJ whole genome shotgun (WGS) entry which is preliminary data.</text>
</comment>
<name>A0AAN7ZIL1_9COLE</name>
<dbReference type="InterPro" id="IPR013087">
    <property type="entry name" value="Znf_C2H2_type"/>
</dbReference>
<feature type="domain" description="C2H2-type" evidence="1">
    <location>
        <begin position="32"/>
        <end position="55"/>
    </location>
</feature>
<dbReference type="PANTHER" id="PTHR31912">
    <property type="entry name" value="IP13529P"/>
    <property type="match status" value="1"/>
</dbReference>
<gene>
    <name evidence="2" type="ORF">RI129_011229</name>
</gene>
<proteinExistence type="predicted"/>
<keyword evidence="3" id="KW-1185">Reference proteome</keyword>
<dbReference type="PROSITE" id="PS00028">
    <property type="entry name" value="ZINC_FINGER_C2H2_1"/>
    <property type="match status" value="2"/>
</dbReference>